<name>A0A136JCQ5_9PEZI</name>
<sequence>MLLRQAAHSRTVALAAAATSSYPQPRPLLLALPRRRHQDRHRHRLPQQQQVRTFFGLGEIASVLANPAETLRQLNETKDLLVKAREDAVLKEERQRIPKKHTFAPLPGFHGREKEQELLRKILAGNPQLNVMYGATSVGKTALLRQVLAGNGGDDFYVIKFDLRISGFGDLRSLYIALCQQFRTVFEEMQDEEMDKLAITFKHLVLDVDGGGGDHPPVEITVAHLADLMEALQSCLLKYWEYDPVAKAKEKEDAEQDGNPAKTAEDSNPQGEDAKPARRVPAAQEESSSEASLKSRNVEPATSANEKKQGDPDNKNGSDEPVFQKRPIVFLLDEAHKLPALINDQLSLKVFLDAMLVLTKQDRLCHAIFSTSDSFFQHFLRAMNVGHHAQLLTVGDCSEAEARAYFRDEIIPRVPEHLKSEISFDEVYAAFGGKLSHISDYVSAWVNKEGKDLKPLQSAIFTQAYTLLQFHMTNEQFETYSPLSTATAWAGGDRSDKTIGGSGGGGGAPGEDDAGRFSRADLVYVMRRLVEPPYSLPYFALCREIGTSQADAMIKTRVLDLRWTRTVTPEQGGVEEVWSQDGIERPIVLPMTRIVRKAMEVVLGELDAEDKKKAKAQGQGRSAGGLEKGIEKAS</sequence>
<dbReference type="Gene3D" id="3.40.50.300">
    <property type="entry name" value="P-loop containing nucleotide triphosphate hydrolases"/>
    <property type="match status" value="1"/>
</dbReference>
<keyword evidence="3" id="KW-1185">Reference proteome</keyword>
<dbReference type="InterPro" id="IPR027417">
    <property type="entry name" value="P-loop_NTPase"/>
</dbReference>
<dbReference type="SUPFAM" id="SSF52540">
    <property type="entry name" value="P-loop containing nucleoside triphosphate hydrolases"/>
    <property type="match status" value="1"/>
</dbReference>
<gene>
    <name evidence="2" type="ORF">Micbo1qcDRAFT_156735</name>
</gene>
<feature type="region of interest" description="Disordered" evidence="1">
    <location>
        <begin position="250"/>
        <end position="321"/>
    </location>
</feature>
<feature type="region of interest" description="Disordered" evidence="1">
    <location>
        <begin position="491"/>
        <end position="512"/>
    </location>
</feature>
<proteinExistence type="predicted"/>
<dbReference type="PANTHER" id="PTHR37096">
    <property type="entry name" value="YALI0E33429P"/>
    <property type="match status" value="1"/>
</dbReference>
<protein>
    <recommendedName>
        <fullName evidence="4">ATPase domain-containing protein</fullName>
    </recommendedName>
</protein>
<feature type="region of interest" description="Disordered" evidence="1">
    <location>
        <begin position="609"/>
        <end position="634"/>
    </location>
</feature>
<feature type="compositionally biased region" description="Basic and acidic residues" evidence="1">
    <location>
        <begin position="305"/>
        <end position="318"/>
    </location>
</feature>
<dbReference type="InParanoid" id="A0A136JCQ5"/>
<dbReference type="EMBL" id="KQ964246">
    <property type="protein sequence ID" value="KXJ94942.1"/>
    <property type="molecule type" value="Genomic_DNA"/>
</dbReference>
<dbReference type="OrthoDB" id="2150628at2759"/>
<feature type="compositionally biased region" description="Gly residues" evidence="1">
    <location>
        <begin position="500"/>
        <end position="509"/>
    </location>
</feature>
<organism evidence="2 3">
    <name type="scientific">Microdochium bolleyi</name>
    <dbReference type="NCBI Taxonomy" id="196109"/>
    <lineage>
        <taxon>Eukaryota</taxon>
        <taxon>Fungi</taxon>
        <taxon>Dikarya</taxon>
        <taxon>Ascomycota</taxon>
        <taxon>Pezizomycotina</taxon>
        <taxon>Sordariomycetes</taxon>
        <taxon>Xylariomycetidae</taxon>
        <taxon>Xylariales</taxon>
        <taxon>Microdochiaceae</taxon>
        <taxon>Microdochium</taxon>
    </lineage>
</organism>
<reference evidence="3" key="1">
    <citation type="submission" date="2016-02" db="EMBL/GenBank/DDBJ databases">
        <title>Draft genome sequence of Microdochium bolleyi, a fungal endophyte of beachgrass.</title>
        <authorList>
            <consortium name="DOE Joint Genome Institute"/>
            <person name="David A.S."/>
            <person name="May G."/>
            <person name="Haridas S."/>
            <person name="Lim J."/>
            <person name="Wang M."/>
            <person name="Labutti K."/>
            <person name="Lipzen A."/>
            <person name="Barry K."/>
            <person name="Grigoriev I.V."/>
        </authorList>
    </citation>
    <scope>NUCLEOTIDE SEQUENCE [LARGE SCALE GENOMIC DNA]</scope>
    <source>
        <strain evidence="3">J235TASD1</strain>
    </source>
</reference>
<evidence type="ECO:0008006" key="4">
    <source>
        <dbReference type="Google" id="ProtNLM"/>
    </source>
</evidence>
<dbReference type="PANTHER" id="PTHR37096:SF1">
    <property type="entry name" value="AAA+ ATPASE DOMAIN-CONTAINING PROTEIN"/>
    <property type="match status" value="1"/>
</dbReference>
<dbReference type="Proteomes" id="UP000070501">
    <property type="component" value="Unassembled WGS sequence"/>
</dbReference>
<evidence type="ECO:0000313" key="2">
    <source>
        <dbReference type="EMBL" id="KXJ94942.1"/>
    </source>
</evidence>
<feature type="compositionally biased region" description="Low complexity" evidence="1">
    <location>
        <begin position="282"/>
        <end position="292"/>
    </location>
</feature>
<dbReference type="STRING" id="196109.A0A136JCQ5"/>
<accession>A0A136JCQ5</accession>
<dbReference type="AlphaFoldDB" id="A0A136JCQ5"/>
<evidence type="ECO:0000256" key="1">
    <source>
        <dbReference type="SAM" id="MobiDB-lite"/>
    </source>
</evidence>
<dbReference type="InterPro" id="IPR051667">
    <property type="entry name" value="Archaeal_ATPase_domain"/>
</dbReference>
<evidence type="ECO:0000313" key="3">
    <source>
        <dbReference type="Proteomes" id="UP000070501"/>
    </source>
</evidence>